<evidence type="ECO:0000256" key="1">
    <source>
        <dbReference type="SAM" id="MobiDB-lite"/>
    </source>
</evidence>
<evidence type="ECO:0000313" key="3">
    <source>
        <dbReference type="EMBL" id="MCM0622399.1"/>
    </source>
</evidence>
<dbReference type="Pfam" id="PF12840">
    <property type="entry name" value="HTH_20"/>
    <property type="match status" value="1"/>
</dbReference>
<sequence length="206" mass="21601">MPESSPRPADATALRAIAHPVRSRVLAELDAVGPMRAADVAAAIGVPANQASFHLRQLAKYGLVREAPEHARDRRDRVWEIVPGMTDVVVSDAALQPGGDAVARVFLSAAAAKAHRVVDAVFAAEREPGVQRSVTEAAVRLTKDEAEALGQEIAALVDARVKAHRGQDDGRRTYLLHTMLLPYPEEVAGEGAGPADGGAGTGAAQD</sequence>
<dbReference type="InterPro" id="IPR011991">
    <property type="entry name" value="ArsR-like_HTH"/>
</dbReference>
<dbReference type="GO" id="GO:0003700">
    <property type="term" value="F:DNA-binding transcription factor activity"/>
    <property type="evidence" value="ECO:0007669"/>
    <property type="project" value="InterPro"/>
</dbReference>
<dbReference type="AlphaFoldDB" id="A0A9X2DB74"/>
<keyword evidence="4" id="KW-1185">Reference proteome</keyword>
<gene>
    <name evidence="3" type="ORF">M8330_19085</name>
</gene>
<protein>
    <submittedName>
        <fullName evidence="3">Helix-turn-helix domain-containing protein</fullName>
    </submittedName>
</protein>
<feature type="compositionally biased region" description="Gly residues" evidence="1">
    <location>
        <begin position="190"/>
        <end position="206"/>
    </location>
</feature>
<feature type="domain" description="HTH arsR-type" evidence="2">
    <location>
        <begin position="12"/>
        <end position="111"/>
    </location>
</feature>
<dbReference type="Gene3D" id="1.10.10.10">
    <property type="entry name" value="Winged helix-like DNA-binding domain superfamily/Winged helix DNA-binding domain"/>
    <property type="match status" value="1"/>
</dbReference>
<comment type="caution">
    <text evidence="3">The sequence shown here is derived from an EMBL/GenBank/DDBJ whole genome shotgun (WGS) entry which is preliminary data.</text>
</comment>
<accession>A0A9X2DB74</accession>
<dbReference type="InterPro" id="IPR036390">
    <property type="entry name" value="WH_DNA-bd_sf"/>
</dbReference>
<organism evidence="3 4">
    <name type="scientific">Nocardioides bruguierae</name>
    <dbReference type="NCBI Taxonomy" id="2945102"/>
    <lineage>
        <taxon>Bacteria</taxon>
        <taxon>Bacillati</taxon>
        <taxon>Actinomycetota</taxon>
        <taxon>Actinomycetes</taxon>
        <taxon>Propionibacteriales</taxon>
        <taxon>Nocardioidaceae</taxon>
        <taxon>Nocardioides</taxon>
    </lineage>
</organism>
<name>A0A9X2DB74_9ACTN</name>
<dbReference type="EMBL" id="JAMOIL010000034">
    <property type="protein sequence ID" value="MCM0622399.1"/>
    <property type="molecule type" value="Genomic_DNA"/>
</dbReference>
<dbReference type="InterPro" id="IPR001845">
    <property type="entry name" value="HTH_ArsR_DNA-bd_dom"/>
</dbReference>
<dbReference type="InterPro" id="IPR036388">
    <property type="entry name" value="WH-like_DNA-bd_sf"/>
</dbReference>
<feature type="region of interest" description="Disordered" evidence="1">
    <location>
        <begin position="187"/>
        <end position="206"/>
    </location>
</feature>
<dbReference type="CDD" id="cd00090">
    <property type="entry name" value="HTH_ARSR"/>
    <property type="match status" value="1"/>
</dbReference>
<dbReference type="Proteomes" id="UP001139485">
    <property type="component" value="Unassembled WGS sequence"/>
</dbReference>
<dbReference type="RefSeq" id="WP_250828616.1">
    <property type="nucleotide sequence ID" value="NZ_JAMOIL010000034.1"/>
</dbReference>
<dbReference type="SUPFAM" id="SSF46785">
    <property type="entry name" value="Winged helix' DNA-binding domain"/>
    <property type="match status" value="1"/>
</dbReference>
<proteinExistence type="predicted"/>
<evidence type="ECO:0000313" key="4">
    <source>
        <dbReference type="Proteomes" id="UP001139485"/>
    </source>
</evidence>
<dbReference type="SMART" id="SM00418">
    <property type="entry name" value="HTH_ARSR"/>
    <property type="match status" value="1"/>
</dbReference>
<reference evidence="3" key="1">
    <citation type="submission" date="2022-05" db="EMBL/GenBank/DDBJ databases">
        <authorList>
            <person name="Tuo L."/>
        </authorList>
    </citation>
    <scope>NUCLEOTIDE SEQUENCE</scope>
    <source>
        <strain evidence="3">BSK12Z-4</strain>
    </source>
</reference>
<evidence type="ECO:0000259" key="2">
    <source>
        <dbReference type="SMART" id="SM00418"/>
    </source>
</evidence>